<reference evidence="1 2" key="1">
    <citation type="submission" date="2017-08" db="EMBL/GenBank/DDBJ databases">
        <title>Draft genome sequence of filamentous cyanobacterium Calothrix elsteri CCALA 953.</title>
        <authorList>
            <person name="Gagunashvili A.N."/>
            <person name="Elster J."/>
            <person name="Andresson O.S."/>
        </authorList>
    </citation>
    <scope>NUCLEOTIDE SEQUENCE [LARGE SCALE GENOMIC DNA]</scope>
    <source>
        <strain evidence="1 2">CCALA 953</strain>
    </source>
</reference>
<dbReference type="Gene3D" id="3.90.1150.10">
    <property type="entry name" value="Aspartate Aminotransferase, domain 1"/>
    <property type="match status" value="1"/>
</dbReference>
<dbReference type="Proteomes" id="UP000218238">
    <property type="component" value="Unassembled WGS sequence"/>
</dbReference>
<organism evidence="1 2">
    <name type="scientific">Brunnivagina elsteri CCALA 953</name>
    <dbReference type="NCBI Taxonomy" id="987040"/>
    <lineage>
        <taxon>Bacteria</taxon>
        <taxon>Bacillati</taxon>
        <taxon>Cyanobacteriota</taxon>
        <taxon>Cyanophyceae</taxon>
        <taxon>Nostocales</taxon>
        <taxon>Calotrichaceae</taxon>
        <taxon>Brunnivagina</taxon>
    </lineage>
</organism>
<gene>
    <name evidence="1" type="ORF">CK510_29455</name>
</gene>
<name>A0A2A2TAD6_9CYAN</name>
<evidence type="ECO:0000313" key="1">
    <source>
        <dbReference type="EMBL" id="PAX45856.1"/>
    </source>
</evidence>
<keyword evidence="2" id="KW-1185">Reference proteome</keyword>
<accession>A0A2A2TAD6</accession>
<dbReference type="RefSeq" id="WP_095724995.1">
    <property type="nucleotide sequence ID" value="NZ_NTFS01000645.1"/>
</dbReference>
<comment type="caution">
    <text evidence="1">The sequence shown here is derived from an EMBL/GenBank/DDBJ whole genome shotgun (WGS) entry which is preliminary data.</text>
</comment>
<evidence type="ECO:0008006" key="3">
    <source>
        <dbReference type="Google" id="ProtNLM"/>
    </source>
</evidence>
<dbReference type="EMBL" id="NTFS01000645">
    <property type="protein sequence ID" value="PAX45856.1"/>
    <property type="molecule type" value="Genomic_DNA"/>
</dbReference>
<dbReference type="AlphaFoldDB" id="A0A2A2TAD6"/>
<sequence length="65" mass="7255">MVRLQTNLSDDDIIQRAAKVGVGMMSASIQYINPNYSGEFIFGYGELDEQQLVEGVYRLAQVIKA</sequence>
<protein>
    <recommendedName>
        <fullName evidence="3">GntR family transcriptional regulator</fullName>
    </recommendedName>
</protein>
<proteinExistence type="predicted"/>
<dbReference type="InterPro" id="IPR015422">
    <property type="entry name" value="PyrdxlP-dep_Trfase_small"/>
</dbReference>
<evidence type="ECO:0000313" key="2">
    <source>
        <dbReference type="Proteomes" id="UP000218238"/>
    </source>
</evidence>